<dbReference type="EMBL" id="PEZK01000031">
    <property type="protein sequence ID" value="PIU02072.1"/>
    <property type="molecule type" value="Genomic_DNA"/>
</dbReference>
<dbReference type="GO" id="GO:0030246">
    <property type="term" value="F:carbohydrate binding"/>
    <property type="evidence" value="ECO:0007669"/>
    <property type="project" value="InterPro"/>
</dbReference>
<evidence type="ECO:0000256" key="1">
    <source>
        <dbReference type="SAM" id="SignalP"/>
    </source>
</evidence>
<sequence length="189" mass="20433">MAIKKAFKYFAIGLGLILPALAAAPVYSQNKPSLSLATTNPQPHVGEIFTVNILLQTGSFEASAVDAVIVFNPQQFEAQEIIPGQLFANYLFHQIDNQKGQAVISAAINPGEPLFKGQGVFGQIVFKPLRSGGPTQISFNFTPGSANGSNVASTLFLRQDLLDRVEGVTIAVTDSWWRSLLNKLLNLFN</sequence>
<name>A0A2M6XAH2_9BACT</name>
<feature type="signal peptide" evidence="1">
    <location>
        <begin position="1"/>
        <end position="22"/>
    </location>
</feature>
<evidence type="ECO:0000313" key="3">
    <source>
        <dbReference type="EMBL" id="PIU02072.1"/>
    </source>
</evidence>
<feature type="chain" id="PRO_5014902162" description="Cohesin domain-containing protein" evidence="1">
    <location>
        <begin position="23"/>
        <end position="189"/>
    </location>
</feature>
<dbReference type="Gene3D" id="2.60.40.680">
    <property type="match status" value="1"/>
</dbReference>
<proteinExistence type="predicted"/>
<comment type="caution">
    <text evidence="3">The sequence shown here is derived from an EMBL/GenBank/DDBJ whole genome shotgun (WGS) entry which is preliminary data.</text>
</comment>
<accession>A0A2M6XAH2</accession>
<evidence type="ECO:0000259" key="2">
    <source>
        <dbReference type="Pfam" id="PF00963"/>
    </source>
</evidence>
<dbReference type="InterPro" id="IPR002102">
    <property type="entry name" value="Cohesin_dom"/>
</dbReference>
<organism evidence="3 4">
    <name type="scientific">Candidatus Shapirobacteria bacterium CG09_land_8_20_14_0_10_49_15</name>
    <dbReference type="NCBI Taxonomy" id="1974482"/>
    <lineage>
        <taxon>Bacteria</taxon>
        <taxon>Candidatus Shapironibacteriota</taxon>
    </lineage>
</organism>
<keyword evidence="1" id="KW-0732">Signal</keyword>
<dbReference type="Pfam" id="PF00963">
    <property type="entry name" value="Cohesin"/>
    <property type="match status" value="1"/>
</dbReference>
<dbReference type="InterPro" id="IPR008965">
    <property type="entry name" value="CBM2/CBM3_carb-bd_dom_sf"/>
</dbReference>
<dbReference type="GO" id="GO:0000272">
    <property type="term" value="P:polysaccharide catabolic process"/>
    <property type="evidence" value="ECO:0007669"/>
    <property type="project" value="InterPro"/>
</dbReference>
<gene>
    <name evidence="3" type="ORF">COT66_02120</name>
</gene>
<protein>
    <recommendedName>
        <fullName evidence="2">Cohesin domain-containing protein</fullName>
    </recommendedName>
</protein>
<dbReference type="SUPFAM" id="SSF49384">
    <property type="entry name" value="Carbohydrate-binding domain"/>
    <property type="match status" value="1"/>
</dbReference>
<evidence type="ECO:0000313" key="4">
    <source>
        <dbReference type="Proteomes" id="UP000231214"/>
    </source>
</evidence>
<dbReference type="Proteomes" id="UP000231214">
    <property type="component" value="Unassembled WGS sequence"/>
</dbReference>
<dbReference type="CDD" id="cd08547">
    <property type="entry name" value="Type_II_cohesin"/>
    <property type="match status" value="1"/>
</dbReference>
<reference evidence="4" key="1">
    <citation type="submission" date="2017-09" db="EMBL/GenBank/DDBJ databases">
        <title>Depth-based differentiation of microbial function through sediment-hosted aquifers and enrichment of novel symbionts in the deep terrestrial subsurface.</title>
        <authorList>
            <person name="Probst A.J."/>
            <person name="Ladd B."/>
            <person name="Jarett J.K."/>
            <person name="Geller-Mcgrath D.E."/>
            <person name="Sieber C.M.K."/>
            <person name="Emerson J.B."/>
            <person name="Anantharaman K."/>
            <person name="Thomas B.C."/>
            <person name="Malmstrom R."/>
            <person name="Stieglmeier M."/>
            <person name="Klingl A."/>
            <person name="Woyke T."/>
            <person name="Ryan C.M."/>
            <person name="Banfield J.F."/>
        </authorList>
    </citation>
    <scope>NUCLEOTIDE SEQUENCE [LARGE SCALE GENOMIC DNA]</scope>
</reference>
<dbReference type="AlphaFoldDB" id="A0A2M6XAH2"/>
<feature type="domain" description="Cohesin" evidence="2">
    <location>
        <begin position="43"/>
        <end position="150"/>
    </location>
</feature>